<dbReference type="AlphaFoldDB" id="A0A839ISL1"/>
<dbReference type="Gene3D" id="1.20.120.1080">
    <property type="match status" value="1"/>
</dbReference>
<dbReference type="InterPro" id="IPR014001">
    <property type="entry name" value="Helicase_ATP-bd"/>
</dbReference>
<dbReference type="SUPFAM" id="SSF52540">
    <property type="entry name" value="P-loop containing nucleoside triphosphate hydrolases"/>
    <property type="match status" value="1"/>
</dbReference>
<evidence type="ECO:0000256" key="2">
    <source>
        <dbReference type="ARBA" id="ARBA00022801"/>
    </source>
</evidence>
<dbReference type="GO" id="GO:0016787">
    <property type="term" value="F:hydrolase activity"/>
    <property type="evidence" value="ECO:0007669"/>
    <property type="project" value="UniProtKB-KW"/>
</dbReference>
<dbReference type="Pfam" id="PF08482">
    <property type="entry name" value="HrpB_C"/>
    <property type="match status" value="1"/>
</dbReference>
<proteinExistence type="predicted"/>
<gene>
    <name evidence="8" type="primary">hrpB</name>
    <name evidence="8" type="ORF">H4O21_13675</name>
</gene>
<dbReference type="NCBIfam" id="TIGR01970">
    <property type="entry name" value="DEAH_box_HrpB"/>
    <property type="match status" value="1"/>
</dbReference>
<dbReference type="Gene3D" id="3.40.50.300">
    <property type="entry name" value="P-loop containing nucleotide triphosphate hydrolases"/>
    <property type="match status" value="2"/>
</dbReference>
<dbReference type="PANTHER" id="PTHR43519:SF1">
    <property type="entry name" value="ATP-DEPENDENT RNA HELICASE HRPB"/>
    <property type="match status" value="1"/>
</dbReference>
<keyword evidence="4" id="KW-0067">ATP-binding</keyword>
<organism evidence="8 9">
    <name type="scientific">Oceanospirillum sediminis</name>
    <dbReference type="NCBI Taxonomy" id="2760088"/>
    <lineage>
        <taxon>Bacteria</taxon>
        <taxon>Pseudomonadati</taxon>
        <taxon>Pseudomonadota</taxon>
        <taxon>Gammaproteobacteria</taxon>
        <taxon>Oceanospirillales</taxon>
        <taxon>Oceanospirillaceae</taxon>
        <taxon>Oceanospirillum</taxon>
    </lineage>
</organism>
<comment type="caution">
    <text evidence="8">The sequence shown here is derived from an EMBL/GenBank/DDBJ whole genome shotgun (WGS) entry which is preliminary data.</text>
</comment>
<evidence type="ECO:0000259" key="6">
    <source>
        <dbReference type="PROSITE" id="PS51192"/>
    </source>
</evidence>
<dbReference type="InterPro" id="IPR011545">
    <property type="entry name" value="DEAD/DEAH_box_helicase_dom"/>
</dbReference>
<evidence type="ECO:0000256" key="5">
    <source>
        <dbReference type="SAM" id="MobiDB-lite"/>
    </source>
</evidence>
<dbReference type="CDD" id="cd18791">
    <property type="entry name" value="SF2_C_RHA"/>
    <property type="match status" value="1"/>
</dbReference>
<dbReference type="InterPro" id="IPR027417">
    <property type="entry name" value="P-loop_NTPase"/>
</dbReference>
<dbReference type="GO" id="GO:0005524">
    <property type="term" value="F:ATP binding"/>
    <property type="evidence" value="ECO:0007669"/>
    <property type="project" value="UniProtKB-KW"/>
</dbReference>
<evidence type="ECO:0000256" key="4">
    <source>
        <dbReference type="ARBA" id="ARBA00022840"/>
    </source>
</evidence>
<dbReference type="InterPro" id="IPR001650">
    <property type="entry name" value="Helicase_C-like"/>
</dbReference>
<evidence type="ECO:0000313" key="8">
    <source>
        <dbReference type="EMBL" id="MBB1487654.1"/>
    </source>
</evidence>
<evidence type="ECO:0000256" key="3">
    <source>
        <dbReference type="ARBA" id="ARBA00022806"/>
    </source>
</evidence>
<dbReference type="GO" id="GO:0004386">
    <property type="term" value="F:helicase activity"/>
    <property type="evidence" value="ECO:0007669"/>
    <property type="project" value="UniProtKB-KW"/>
</dbReference>
<keyword evidence="3 8" id="KW-0347">Helicase</keyword>
<dbReference type="GO" id="GO:0003676">
    <property type="term" value="F:nucleic acid binding"/>
    <property type="evidence" value="ECO:0007669"/>
    <property type="project" value="InterPro"/>
</dbReference>
<keyword evidence="2" id="KW-0378">Hydrolase</keyword>
<evidence type="ECO:0000313" key="9">
    <source>
        <dbReference type="Proteomes" id="UP000565262"/>
    </source>
</evidence>
<sequence length="835" mass="94800">MTSSLPIYERLPDLLEQLKEQEITLLSAEPGAGKTTRVPVWLQQQTLFADSRILMTAPRRIAAQASAGYMAELLQEKIGNTIGYRVKGDTCVSAGTRVEIITTGVLLRMLQSDPLLEGIELVILDEFHERTIESDLILAMLRQMNLLYREDNPVRILIMSATLARDELEQALATDVIFCSGRTFPIEHHYLKNSTRLSERLDKVPELCEHALTYHDGDLLCFLPGIYEIEKTRSALEPFCNRQGYTLRALHGQQKLTEQQQALSPSTQRRIILATSIAETSLTIEGITLVVDSGLAREARFDKKTGLSQLHTRSVTQAEARQRAGRAGRTQTGHVFRCWSEEQHPLLASQSEPEISRQDLSPISFQLIQWGSDDYQEFDWITPPEQTRWQSALTQLSRLRLIEKEGHQYQLTKDGQQAARLPLPAHLAKAWLRLSDSEQVPQHHAAWLIAMLQEQSKTDGSDLLTALEMIISQPGLPLHQRCRRTVSQLTRSASASGKISSADLIQTMEQPQAQKALQAALISAFPLQVARQSATPSNGKTLFKLANGRQAELSQAVDHHWLLVLQTRSRTDQERDKITLWLPVEESIIFRTLEHLISTSSHCQWQDNRLLNHETTTLERLELSQKPGQSLSAELCIQAGLERFIQGGLKALPWDEHCDALYQRLQFAYRQQPEHWPDVSEDTLKQTAQAWLAPYLNDVSSQKKWQQLPTTQILVSLLSWDKQQQLTQSVPEYFTAASGRRVRLDYSEHRPVMHVKLQEMFGTHDVGNILNSEVNISLLSPAGRPLAVTASLPTFWRDVYPEVRKEMRGRYPKHPWPEDPITAQATHKTNRQLKK</sequence>
<name>A0A839ISL1_9GAMM</name>
<dbReference type="SMART" id="SM00490">
    <property type="entry name" value="HELICc"/>
    <property type="match status" value="1"/>
</dbReference>
<dbReference type="InterPro" id="IPR049614">
    <property type="entry name" value="HrpB_DEXH"/>
</dbReference>
<feature type="domain" description="Helicase C-terminal" evidence="7">
    <location>
        <begin position="196"/>
        <end position="371"/>
    </location>
</feature>
<evidence type="ECO:0000256" key="1">
    <source>
        <dbReference type="ARBA" id="ARBA00022741"/>
    </source>
</evidence>
<keyword evidence="1" id="KW-0547">Nucleotide-binding</keyword>
<dbReference type="RefSeq" id="WP_182809431.1">
    <property type="nucleotide sequence ID" value="NZ_JACJFM010000017.1"/>
</dbReference>
<feature type="domain" description="Helicase ATP-binding" evidence="6">
    <location>
        <begin position="15"/>
        <end position="181"/>
    </location>
</feature>
<dbReference type="PROSITE" id="PS51192">
    <property type="entry name" value="HELICASE_ATP_BIND_1"/>
    <property type="match status" value="1"/>
</dbReference>
<keyword evidence="9" id="KW-1185">Reference proteome</keyword>
<dbReference type="PANTHER" id="PTHR43519">
    <property type="entry name" value="ATP-DEPENDENT RNA HELICASE HRPB"/>
    <property type="match status" value="1"/>
</dbReference>
<dbReference type="InterPro" id="IPR010225">
    <property type="entry name" value="HrpB"/>
</dbReference>
<dbReference type="InterPro" id="IPR013689">
    <property type="entry name" value="RNA_helicase_ATP-dep_HrpB_C"/>
</dbReference>
<dbReference type="Pfam" id="PF00271">
    <property type="entry name" value="Helicase_C"/>
    <property type="match status" value="1"/>
</dbReference>
<accession>A0A839ISL1</accession>
<dbReference type="CDD" id="cd17990">
    <property type="entry name" value="DEXHc_HrpB"/>
    <property type="match status" value="1"/>
</dbReference>
<dbReference type="Proteomes" id="UP000565262">
    <property type="component" value="Unassembled WGS sequence"/>
</dbReference>
<dbReference type="PIRSF" id="PIRSF005496">
    <property type="entry name" value="ATP_hel_hrpB"/>
    <property type="match status" value="1"/>
</dbReference>
<dbReference type="PROSITE" id="PS51194">
    <property type="entry name" value="HELICASE_CTER"/>
    <property type="match status" value="1"/>
</dbReference>
<protein>
    <submittedName>
        <fullName evidence="8">ATP-dependent helicase HrpB</fullName>
    </submittedName>
</protein>
<dbReference type="EMBL" id="JACJFM010000017">
    <property type="protein sequence ID" value="MBB1487654.1"/>
    <property type="molecule type" value="Genomic_DNA"/>
</dbReference>
<evidence type="ECO:0000259" key="7">
    <source>
        <dbReference type="PROSITE" id="PS51194"/>
    </source>
</evidence>
<dbReference type="Pfam" id="PF00270">
    <property type="entry name" value="DEAD"/>
    <property type="match status" value="1"/>
</dbReference>
<reference evidence="8 9" key="1">
    <citation type="submission" date="2020-08" db="EMBL/GenBank/DDBJ databases">
        <title>Oceanospirillum sp. nov. isolated from marine sediment.</title>
        <authorList>
            <person name="Ji X."/>
        </authorList>
    </citation>
    <scope>NUCLEOTIDE SEQUENCE [LARGE SCALE GENOMIC DNA]</scope>
    <source>
        <strain evidence="8 9">D5</strain>
    </source>
</reference>
<feature type="region of interest" description="Disordered" evidence="5">
    <location>
        <begin position="814"/>
        <end position="835"/>
    </location>
</feature>
<dbReference type="SMART" id="SM00487">
    <property type="entry name" value="DEXDc"/>
    <property type="match status" value="1"/>
</dbReference>